<keyword evidence="12" id="KW-1185">Reference proteome</keyword>
<evidence type="ECO:0000256" key="10">
    <source>
        <dbReference type="RuleBase" id="RU364125"/>
    </source>
</evidence>
<accession>A0ABU5ZF74</accession>
<evidence type="ECO:0000256" key="1">
    <source>
        <dbReference type="ARBA" id="ARBA00002254"/>
    </source>
</evidence>
<feature type="transmembrane region" description="Helical" evidence="10">
    <location>
        <begin position="6"/>
        <end position="30"/>
    </location>
</feature>
<sequence>MIKKMLPWVIIILVSITLIVGAAFILWTYLDNKSSQSADPNKQAINSVNSVKPKALSAKEISDMTYKMDDVLTNLATKEFIKISFAFELDSVKARDEFQLLDFKAKAIVIETLSDLTPDQIQGSKGKDFLSTTLMNKINAILTEGKITHINITNFVLS</sequence>
<organism evidence="11 12">
    <name type="scientific">Ferviditalea candida</name>
    <dbReference type="NCBI Taxonomy" id="3108399"/>
    <lineage>
        <taxon>Bacteria</taxon>
        <taxon>Bacillati</taxon>
        <taxon>Bacillota</taxon>
        <taxon>Bacilli</taxon>
        <taxon>Bacillales</taxon>
        <taxon>Paenibacillaceae</taxon>
        <taxon>Ferviditalea</taxon>
    </lineage>
</organism>
<evidence type="ECO:0000313" key="11">
    <source>
        <dbReference type="EMBL" id="MEB3101156.1"/>
    </source>
</evidence>
<comment type="function">
    <text evidence="1 10">Controls the rotational direction of flagella during chemotaxis.</text>
</comment>
<dbReference type="Pfam" id="PF03748">
    <property type="entry name" value="FliL"/>
    <property type="match status" value="1"/>
</dbReference>
<reference evidence="11" key="1">
    <citation type="submission" date="2023-12" db="EMBL/GenBank/DDBJ databases">
        <title>Fervidustalea candida gen. nov., sp. nov., a novel member of the family Paenibacillaceae isolated from a geothermal area.</title>
        <authorList>
            <person name="Li W.-J."/>
            <person name="Jiao J.-Y."/>
            <person name="Chen Y."/>
        </authorList>
    </citation>
    <scope>NUCLEOTIDE SEQUENCE</scope>
    <source>
        <strain evidence="11">SYSU GA230002</strain>
    </source>
</reference>
<keyword evidence="11" id="KW-0282">Flagellum</keyword>
<keyword evidence="4 10" id="KW-1003">Cell membrane</keyword>
<evidence type="ECO:0000256" key="9">
    <source>
        <dbReference type="ARBA" id="ARBA00023136"/>
    </source>
</evidence>
<dbReference type="Proteomes" id="UP001310386">
    <property type="component" value="Unassembled WGS sequence"/>
</dbReference>
<gene>
    <name evidence="11" type="ORF">VF724_05710</name>
</gene>
<evidence type="ECO:0000256" key="4">
    <source>
        <dbReference type="ARBA" id="ARBA00022475"/>
    </source>
</evidence>
<comment type="similarity">
    <text evidence="3 10">Belongs to the FliL family.</text>
</comment>
<keyword evidence="8 10" id="KW-1133">Transmembrane helix</keyword>
<evidence type="ECO:0000256" key="8">
    <source>
        <dbReference type="ARBA" id="ARBA00022989"/>
    </source>
</evidence>
<evidence type="ECO:0000256" key="5">
    <source>
        <dbReference type="ARBA" id="ARBA00022500"/>
    </source>
</evidence>
<dbReference type="PANTHER" id="PTHR35091:SF2">
    <property type="entry name" value="FLAGELLAR PROTEIN FLIL"/>
    <property type="match status" value="1"/>
</dbReference>
<evidence type="ECO:0000313" key="12">
    <source>
        <dbReference type="Proteomes" id="UP001310386"/>
    </source>
</evidence>
<comment type="caution">
    <text evidence="11">The sequence shown here is derived from an EMBL/GenBank/DDBJ whole genome shotgun (WGS) entry which is preliminary data.</text>
</comment>
<dbReference type="RefSeq" id="WP_371753273.1">
    <property type="nucleotide sequence ID" value="NZ_JAYJLD010000006.1"/>
</dbReference>
<protein>
    <recommendedName>
        <fullName evidence="10">Flagellar protein FliL</fullName>
    </recommendedName>
</protein>
<evidence type="ECO:0000256" key="3">
    <source>
        <dbReference type="ARBA" id="ARBA00008281"/>
    </source>
</evidence>
<proteinExistence type="inferred from homology"/>
<dbReference type="PANTHER" id="PTHR35091">
    <property type="entry name" value="FLAGELLAR PROTEIN FLIL"/>
    <property type="match status" value="1"/>
</dbReference>
<evidence type="ECO:0000256" key="6">
    <source>
        <dbReference type="ARBA" id="ARBA00022692"/>
    </source>
</evidence>
<keyword evidence="9 10" id="KW-0472">Membrane</keyword>
<name>A0ABU5ZF74_9BACL</name>
<dbReference type="EMBL" id="JAYJLD010000006">
    <property type="protein sequence ID" value="MEB3101156.1"/>
    <property type="molecule type" value="Genomic_DNA"/>
</dbReference>
<keyword evidence="6 10" id="KW-0812">Transmembrane</keyword>
<comment type="subcellular location">
    <subcellularLocation>
        <location evidence="2">Cell membrane</location>
        <topology evidence="2">Single-pass membrane protein</topology>
    </subcellularLocation>
</comment>
<keyword evidence="7 10" id="KW-0283">Flagellar rotation</keyword>
<evidence type="ECO:0000256" key="7">
    <source>
        <dbReference type="ARBA" id="ARBA00022779"/>
    </source>
</evidence>
<evidence type="ECO:0000256" key="2">
    <source>
        <dbReference type="ARBA" id="ARBA00004162"/>
    </source>
</evidence>
<keyword evidence="11" id="KW-0966">Cell projection</keyword>
<keyword evidence="11" id="KW-0969">Cilium</keyword>
<keyword evidence="5 10" id="KW-0145">Chemotaxis</keyword>
<dbReference type="InterPro" id="IPR005503">
    <property type="entry name" value="FliL"/>
</dbReference>